<gene>
    <name evidence="1" type="ORF">Agub_g10995</name>
</gene>
<protein>
    <submittedName>
        <fullName evidence="1">Uncharacterized protein</fullName>
    </submittedName>
</protein>
<evidence type="ECO:0000313" key="2">
    <source>
        <dbReference type="Proteomes" id="UP001054857"/>
    </source>
</evidence>
<sequence>ACCHVSSLFLPRSCLLDIAVMAMRLALSRSRGLLAPGARYMRTSAANASAEGSSVAAMVKAVNESSGSSLLTSLKEAKAKLQPYYPEPAASATWSLQARLAILGVISWTLYRLDTQARAHEWIVDLSLDVLQAAWYVSFLSLIPFRSVFVAFRSMAPHTSAPITGLRTAITLKP</sequence>
<reference evidence="1 2" key="1">
    <citation type="journal article" date="2021" name="Sci. Rep.">
        <title>Genome sequencing of the multicellular alga Astrephomene provides insights into convergent evolution of germ-soma differentiation.</title>
        <authorList>
            <person name="Yamashita S."/>
            <person name="Yamamoto K."/>
            <person name="Matsuzaki R."/>
            <person name="Suzuki S."/>
            <person name="Yamaguchi H."/>
            <person name="Hirooka S."/>
            <person name="Minakuchi Y."/>
            <person name="Miyagishima S."/>
            <person name="Kawachi M."/>
            <person name="Toyoda A."/>
            <person name="Nozaki H."/>
        </authorList>
    </citation>
    <scope>NUCLEOTIDE SEQUENCE [LARGE SCALE GENOMIC DNA]</scope>
    <source>
        <strain evidence="1 2">NIES-4017</strain>
    </source>
</reference>
<comment type="caution">
    <text evidence="1">The sequence shown here is derived from an EMBL/GenBank/DDBJ whole genome shotgun (WGS) entry which is preliminary data.</text>
</comment>
<feature type="non-terminal residue" evidence="1">
    <location>
        <position position="1"/>
    </location>
</feature>
<accession>A0AAD3DXH7</accession>
<dbReference type="AlphaFoldDB" id="A0AAD3DXH7"/>
<dbReference type="EMBL" id="BMAR01000027">
    <property type="protein sequence ID" value="GFR48977.1"/>
    <property type="molecule type" value="Genomic_DNA"/>
</dbReference>
<organism evidence="1 2">
    <name type="scientific">Astrephomene gubernaculifera</name>
    <dbReference type="NCBI Taxonomy" id="47775"/>
    <lineage>
        <taxon>Eukaryota</taxon>
        <taxon>Viridiplantae</taxon>
        <taxon>Chlorophyta</taxon>
        <taxon>core chlorophytes</taxon>
        <taxon>Chlorophyceae</taxon>
        <taxon>CS clade</taxon>
        <taxon>Chlamydomonadales</taxon>
        <taxon>Astrephomenaceae</taxon>
        <taxon>Astrephomene</taxon>
    </lineage>
</organism>
<proteinExistence type="predicted"/>
<name>A0AAD3DXH7_9CHLO</name>
<evidence type="ECO:0000313" key="1">
    <source>
        <dbReference type="EMBL" id="GFR48977.1"/>
    </source>
</evidence>
<keyword evidence="2" id="KW-1185">Reference proteome</keyword>
<dbReference type="Proteomes" id="UP001054857">
    <property type="component" value="Unassembled WGS sequence"/>
</dbReference>